<comment type="caution">
    <text evidence="2">The sequence shown here is derived from an EMBL/GenBank/DDBJ whole genome shotgun (WGS) entry which is preliminary data.</text>
</comment>
<evidence type="ECO:0000313" key="3">
    <source>
        <dbReference type="Proteomes" id="UP000175707"/>
    </source>
</evidence>
<protein>
    <submittedName>
        <fullName evidence="2">Uncharacterized protein</fullName>
    </submittedName>
</protein>
<dbReference type="EMBL" id="LZYH01000551">
    <property type="protein sequence ID" value="OFC59580.1"/>
    <property type="molecule type" value="Genomic_DNA"/>
</dbReference>
<keyword evidence="1" id="KW-0812">Transmembrane</keyword>
<feature type="transmembrane region" description="Helical" evidence="1">
    <location>
        <begin position="74"/>
        <end position="92"/>
    </location>
</feature>
<name>A0A1E7YVC3_9PROT</name>
<feature type="transmembrane region" description="Helical" evidence="1">
    <location>
        <begin position="45"/>
        <end position="68"/>
    </location>
</feature>
<dbReference type="AlphaFoldDB" id="A0A1E7YVC3"/>
<keyword evidence="1" id="KW-0472">Membrane</keyword>
<proteinExistence type="predicted"/>
<evidence type="ECO:0000256" key="1">
    <source>
        <dbReference type="SAM" id="Phobius"/>
    </source>
</evidence>
<keyword evidence="1" id="KW-1133">Transmembrane helix</keyword>
<evidence type="ECO:0000313" key="2">
    <source>
        <dbReference type="EMBL" id="OFC59580.1"/>
    </source>
</evidence>
<feature type="transmembrane region" description="Helical" evidence="1">
    <location>
        <begin position="6"/>
        <end position="33"/>
    </location>
</feature>
<accession>A0A1E7YVC3</accession>
<gene>
    <name evidence="2" type="ORF">BAE30_08545</name>
</gene>
<dbReference type="Proteomes" id="UP000175707">
    <property type="component" value="Unassembled WGS sequence"/>
</dbReference>
<organism evidence="2 3">
    <name type="scientific">Acidithiobacillus caldus</name>
    <dbReference type="NCBI Taxonomy" id="33059"/>
    <lineage>
        <taxon>Bacteria</taxon>
        <taxon>Pseudomonadati</taxon>
        <taxon>Pseudomonadota</taxon>
        <taxon>Acidithiobacillia</taxon>
        <taxon>Acidithiobacillales</taxon>
        <taxon>Acidithiobacillaceae</taxon>
        <taxon>Acidithiobacillus</taxon>
    </lineage>
</organism>
<sequence>MMRYSVLGIVLAATGWVPVIGMAAVWGTARLLGLEWTQYRSAFRFALAMTILDAILVAMAAAAFYSGLVPPPGAAIIVIPAFALYGGVSVMVRGERFQV</sequence>
<reference evidence="2 3" key="1">
    <citation type="submission" date="2016-06" db="EMBL/GenBank/DDBJ databases">
        <title>Gene turnover analysis identifies the evolutionary adaptation of the extremophile Acidithiobacillus caldus.</title>
        <authorList>
            <person name="Zhang X."/>
        </authorList>
    </citation>
    <scope>NUCLEOTIDE SEQUENCE [LARGE SCALE GENOMIC DNA]</scope>
    <source>
        <strain evidence="2 3">S1</strain>
    </source>
</reference>